<name>A0ACB0E9R5_RANTA</name>
<accession>A0ACB0E9R5</accession>
<dbReference type="EMBL" id="OX596101">
    <property type="protein sequence ID" value="CAI9697079.1"/>
    <property type="molecule type" value="Genomic_DNA"/>
</dbReference>
<dbReference type="Proteomes" id="UP001162501">
    <property type="component" value="Chromosome 17"/>
</dbReference>
<organism evidence="1 2">
    <name type="scientific">Rangifer tarandus platyrhynchus</name>
    <name type="common">Svalbard reindeer</name>
    <dbReference type="NCBI Taxonomy" id="3082113"/>
    <lineage>
        <taxon>Eukaryota</taxon>
        <taxon>Metazoa</taxon>
        <taxon>Chordata</taxon>
        <taxon>Craniata</taxon>
        <taxon>Vertebrata</taxon>
        <taxon>Euteleostomi</taxon>
        <taxon>Mammalia</taxon>
        <taxon>Eutheria</taxon>
        <taxon>Laurasiatheria</taxon>
        <taxon>Artiodactyla</taxon>
        <taxon>Ruminantia</taxon>
        <taxon>Pecora</taxon>
        <taxon>Cervidae</taxon>
        <taxon>Odocoileinae</taxon>
        <taxon>Rangifer</taxon>
    </lineage>
</organism>
<sequence>MDTARLLCVGESLPFQSPTLKRRGRCGHATARSRPRPARPSEPRLRAEPRPRSHEPPAYAAQPGLRFSPQPQPPQPAET</sequence>
<protein>
    <submittedName>
        <fullName evidence="1">Uncharacterized protein</fullName>
    </submittedName>
</protein>
<evidence type="ECO:0000313" key="1">
    <source>
        <dbReference type="EMBL" id="CAI9697079.1"/>
    </source>
</evidence>
<evidence type="ECO:0000313" key="2">
    <source>
        <dbReference type="Proteomes" id="UP001162501"/>
    </source>
</evidence>
<reference evidence="1" key="1">
    <citation type="submission" date="2023-05" db="EMBL/GenBank/DDBJ databases">
        <authorList>
            <consortium name="ELIXIR-Norway"/>
        </authorList>
    </citation>
    <scope>NUCLEOTIDE SEQUENCE</scope>
</reference>
<proteinExistence type="predicted"/>
<gene>
    <name evidence="1" type="ORF">MRATA1EN3_LOCUS8292</name>
</gene>